<dbReference type="InterPro" id="IPR036291">
    <property type="entry name" value="NAD(P)-bd_dom_sf"/>
</dbReference>
<accession>A0ABR3S7J1</accession>
<reference evidence="3 4" key="1">
    <citation type="submission" date="2024-02" db="EMBL/GenBank/DDBJ databases">
        <title>De novo assembly and annotation of 12 fungi associated with fruit tree decline syndrome in Ontario, Canada.</title>
        <authorList>
            <person name="Sulman M."/>
            <person name="Ellouze W."/>
            <person name="Ilyukhin E."/>
        </authorList>
    </citation>
    <scope>NUCLEOTIDE SEQUENCE [LARGE SCALE GENOMIC DNA]</scope>
    <source>
        <strain evidence="3 4">M42-189</strain>
    </source>
</reference>
<keyword evidence="4" id="KW-1185">Reference proteome</keyword>
<dbReference type="PANTHER" id="PTHR42901:SF1">
    <property type="entry name" value="ALCOHOL DEHYDROGENASE"/>
    <property type="match status" value="1"/>
</dbReference>
<dbReference type="PANTHER" id="PTHR42901">
    <property type="entry name" value="ALCOHOL DEHYDROGENASE"/>
    <property type="match status" value="1"/>
</dbReference>
<keyword evidence="2" id="KW-0560">Oxidoreductase</keyword>
<evidence type="ECO:0000256" key="1">
    <source>
        <dbReference type="ARBA" id="ARBA00006484"/>
    </source>
</evidence>
<evidence type="ECO:0008006" key="5">
    <source>
        <dbReference type="Google" id="ProtNLM"/>
    </source>
</evidence>
<evidence type="ECO:0000313" key="3">
    <source>
        <dbReference type="EMBL" id="KAL1612592.1"/>
    </source>
</evidence>
<sequence>MDFIGIGAAIAYRLAQEDANLILCSRTESKLKSLSQEIQSNVGTNTIRIFTIAVDVSNHLEVTKAVSNVVKQSGPIDILINNAGLALGAPAAFQDLRIEDVVTMTGTNVNGVSI</sequence>
<dbReference type="Gene3D" id="3.40.50.720">
    <property type="entry name" value="NAD(P)-binding Rossmann-like Domain"/>
    <property type="match status" value="1"/>
</dbReference>
<protein>
    <recommendedName>
        <fullName evidence="5">Short-chain dehydrogenase</fullName>
    </recommendedName>
</protein>
<dbReference type="EMBL" id="JAKJXO020000001">
    <property type="protein sequence ID" value="KAL1612592.1"/>
    <property type="molecule type" value="Genomic_DNA"/>
</dbReference>
<name>A0ABR3S7J1_9PLEO</name>
<dbReference type="InterPro" id="IPR002347">
    <property type="entry name" value="SDR_fam"/>
</dbReference>
<comment type="caution">
    <text evidence="3">The sequence shown here is derived from an EMBL/GenBank/DDBJ whole genome shotgun (WGS) entry which is preliminary data.</text>
</comment>
<comment type="similarity">
    <text evidence="1">Belongs to the short-chain dehydrogenases/reductases (SDR) family.</text>
</comment>
<evidence type="ECO:0000256" key="2">
    <source>
        <dbReference type="ARBA" id="ARBA00023002"/>
    </source>
</evidence>
<organism evidence="3 4">
    <name type="scientific">Paraconiothyrium brasiliense</name>
    <dbReference type="NCBI Taxonomy" id="300254"/>
    <lineage>
        <taxon>Eukaryota</taxon>
        <taxon>Fungi</taxon>
        <taxon>Dikarya</taxon>
        <taxon>Ascomycota</taxon>
        <taxon>Pezizomycotina</taxon>
        <taxon>Dothideomycetes</taxon>
        <taxon>Pleosporomycetidae</taxon>
        <taxon>Pleosporales</taxon>
        <taxon>Massarineae</taxon>
        <taxon>Didymosphaeriaceae</taxon>
        <taxon>Paraconiothyrium</taxon>
    </lineage>
</organism>
<gene>
    <name evidence="3" type="ORF">SLS60_000821</name>
</gene>
<dbReference type="Proteomes" id="UP001521785">
    <property type="component" value="Unassembled WGS sequence"/>
</dbReference>
<dbReference type="Pfam" id="PF00106">
    <property type="entry name" value="adh_short"/>
    <property type="match status" value="1"/>
</dbReference>
<dbReference type="SUPFAM" id="SSF51735">
    <property type="entry name" value="NAD(P)-binding Rossmann-fold domains"/>
    <property type="match status" value="1"/>
</dbReference>
<evidence type="ECO:0000313" key="4">
    <source>
        <dbReference type="Proteomes" id="UP001521785"/>
    </source>
</evidence>
<proteinExistence type="inferred from homology"/>